<comment type="caution">
    <text evidence="1">The sequence shown here is derived from an EMBL/GenBank/DDBJ whole genome shotgun (WGS) entry which is preliminary data.</text>
</comment>
<dbReference type="Proteomes" id="UP000290174">
    <property type="component" value="Unassembled WGS sequence"/>
</dbReference>
<dbReference type="EMBL" id="RKMK01000020">
    <property type="protein sequence ID" value="RXG93832.1"/>
    <property type="molecule type" value="Genomic_DNA"/>
</dbReference>
<reference evidence="1 2" key="1">
    <citation type="submission" date="2018-11" db="EMBL/GenBank/DDBJ databases">
        <title>Bradyrhizobium sp. nov., isolated from effective nodules of peanut in China.</title>
        <authorList>
            <person name="Li Y."/>
        </authorList>
    </citation>
    <scope>NUCLEOTIDE SEQUENCE [LARGE SCALE GENOMIC DNA]</scope>
    <source>
        <strain evidence="1 2">CCBAU 51770</strain>
    </source>
</reference>
<organism evidence="1 2">
    <name type="scientific">Bradyrhizobium zhanjiangense</name>
    <dbReference type="NCBI Taxonomy" id="1325107"/>
    <lineage>
        <taxon>Bacteria</taxon>
        <taxon>Pseudomonadati</taxon>
        <taxon>Pseudomonadota</taxon>
        <taxon>Alphaproteobacteria</taxon>
        <taxon>Hyphomicrobiales</taxon>
        <taxon>Nitrobacteraceae</taxon>
        <taxon>Bradyrhizobium</taxon>
    </lineage>
</organism>
<sequence length="85" mass="8810">MNCLQVVELFVIMGPRGQLLGGGPPRRALADLGVATSASSKRSSACSYSTAASDRTHRSRSLAGCALQRGILAGAQPIRDRKLAG</sequence>
<dbReference type="AlphaFoldDB" id="A0A4Q0QKC2"/>
<accession>A0A4Q0QKC2</accession>
<proteinExistence type="predicted"/>
<gene>
    <name evidence="1" type="ORF">EAS61_21685</name>
</gene>
<protein>
    <submittedName>
        <fullName evidence="1">Uncharacterized protein</fullName>
    </submittedName>
</protein>
<evidence type="ECO:0000313" key="2">
    <source>
        <dbReference type="Proteomes" id="UP000290174"/>
    </source>
</evidence>
<evidence type="ECO:0000313" key="1">
    <source>
        <dbReference type="EMBL" id="RXG93832.1"/>
    </source>
</evidence>
<name>A0A4Q0QKC2_9BRAD</name>